<feature type="compositionally biased region" description="Polar residues" evidence="18">
    <location>
        <begin position="1546"/>
        <end position="1564"/>
    </location>
</feature>
<feature type="region of interest" description="Disordered" evidence="18">
    <location>
        <begin position="537"/>
        <end position="602"/>
    </location>
</feature>
<keyword evidence="12 17" id="KW-0443">Lipid metabolism</keyword>
<evidence type="ECO:0000256" key="12">
    <source>
        <dbReference type="ARBA" id="ARBA00023098"/>
    </source>
</evidence>
<proteinExistence type="predicted"/>
<dbReference type="SMART" id="SM00233">
    <property type="entry name" value="PH"/>
    <property type="match status" value="1"/>
</dbReference>
<dbReference type="Gene3D" id="2.30.29.30">
    <property type="entry name" value="Pleckstrin-homology domain (PH domain)/Phosphotyrosine-binding domain (PTB)"/>
    <property type="match status" value="1"/>
</dbReference>
<feature type="compositionally biased region" description="Polar residues" evidence="18">
    <location>
        <begin position="1074"/>
        <end position="1088"/>
    </location>
</feature>
<dbReference type="InterPro" id="IPR035892">
    <property type="entry name" value="C2_domain_sf"/>
</dbReference>
<dbReference type="SMART" id="SM00239">
    <property type="entry name" value="C2"/>
    <property type="match status" value="1"/>
</dbReference>
<dbReference type="GO" id="GO:0005886">
    <property type="term" value="C:plasma membrane"/>
    <property type="evidence" value="ECO:0007669"/>
    <property type="project" value="UniProtKB-SubCell"/>
</dbReference>
<protein>
    <recommendedName>
        <fullName evidence="17">Phosphoinositide phospholipase C</fullName>
        <ecNumber evidence="17">3.1.4.11</ecNumber>
    </recommendedName>
</protein>
<dbReference type="PANTHER" id="PTHR10336">
    <property type="entry name" value="PHOSPHOINOSITIDE-SPECIFIC PHOSPHOLIPASE C FAMILY PROTEIN"/>
    <property type="match status" value="1"/>
</dbReference>
<evidence type="ECO:0000256" key="5">
    <source>
        <dbReference type="ARBA" id="ARBA00022490"/>
    </source>
</evidence>
<dbReference type="GO" id="GO:0005737">
    <property type="term" value="C:cytoplasm"/>
    <property type="evidence" value="ECO:0007669"/>
    <property type="project" value="UniProtKB-SubCell"/>
</dbReference>
<keyword evidence="24" id="KW-1185">Reference proteome</keyword>
<evidence type="ECO:0000256" key="16">
    <source>
        <dbReference type="ARBA" id="ARBA00054490"/>
    </source>
</evidence>
<dbReference type="InterPro" id="IPR001711">
    <property type="entry name" value="PLipase_C_Pinositol-sp_Y"/>
</dbReference>
<dbReference type="InterPro" id="IPR015359">
    <property type="entry name" value="PLC_EF-hand-like"/>
</dbReference>
<dbReference type="InterPro" id="IPR002048">
    <property type="entry name" value="EF_hand_dom"/>
</dbReference>
<keyword evidence="13" id="KW-0472">Membrane</keyword>
<dbReference type="InterPro" id="IPR018247">
    <property type="entry name" value="EF_Hand_1_Ca_BS"/>
</dbReference>
<dbReference type="PROSITE" id="PS50222">
    <property type="entry name" value="EF_HAND_2"/>
    <property type="match status" value="1"/>
</dbReference>
<feature type="domain" description="EF-hand" evidence="22">
    <location>
        <begin position="154"/>
        <end position="189"/>
    </location>
</feature>
<dbReference type="PRINTS" id="PR00390">
    <property type="entry name" value="PHPHLIPASEC"/>
</dbReference>
<dbReference type="FunFam" id="3.20.20.190:FF:000002">
    <property type="entry name" value="Phosphoinositide phospholipase C"/>
    <property type="match status" value="1"/>
</dbReference>
<name>A0A8K9UUN3_ONCMY</name>
<dbReference type="GO" id="GO:0046488">
    <property type="term" value="P:phosphatidylinositol metabolic process"/>
    <property type="evidence" value="ECO:0007669"/>
    <property type="project" value="TreeGrafter"/>
</dbReference>
<evidence type="ECO:0000313" key="24">
    <source>
        <dbReference type="Proteomes" id="UP000694395"/>
    </source>
</evidence>
<evidence type="ECO:0000256" key="11">
    <source>
        <dbReference type="ARBA" id="ARBA00022963"/>
    </source>
</evidence>
<feature type="compositionally biased region" description="Pro residues" evidence="18">
    <location>
        <begin position="1789"/>
        <end position="1800"/>
    </location>
</feature>
<keyword evidence="6" id="KW-0597">Phosphoprotein</keyword>
<comment type="subcellular location">
    <subcellularLocation>
        <location evidence="2">Cell membrane</location>
    </subcellularLocation>
    <subcellularLocation>
        <location evidence="3">Cytoplasm</location>
    </subcellularLocation>
</comment>
<dbReference type="Ensembl" id="ENSOMYT00000158963.1">
    <property type="protein sequence ID" value="ENSOMYP00000116679.1"/>
    <property type="gene ID" value="ENSOMYG00000042590.2"/>
</dbReference>
<dbReference type="PANTHER" id="PTHR10336:SF51">
    <property type="entry name" value="1-PHOSPHATIDYLINOSITOL 4,5-BISPHOSPHATE PHOSPHODIESTERASE ETA-1"/>
    <property type="match status" value="1"/>
</dbReference>
<feature type="compositionally biased region" description="Basic and acidic residues" evidence="18">
    <location>
        <begin position="952"/>
        <end position="964"/>
    </location>
</feature>
<dbReference type="FunFam" id="2.60.40.150:FF:000018">
    <property type="entry name" value="Phosphoinositide phospholipase C"/>
    <property type="match status" value="1"/>
</dbReference>
<dbReference type="InterPro" id="IPR000008">
    <property type="entry name" value="C2_dom"/>
</dbReference>
<dbReference type="SUPFAM" id="SSF47473">
    <property type="entry name" value="EF-hand"/>
    <property type="match status" value="1"/>
</dbReference>
<feature type="compositionally biased region" description="Basic and acidic residues" evidence="18">
    <location>
        <begin position="1835"/>
        <end position="1848"/>
    </location>
</feature>
<dbReference type="InterPro" id="IPR001849">
    <property type="entry name" value="PH_domain"/>
</dbReference>
<evidence type="ECO:0000259" key="21">
    <source>
        <dbReference type="PROSITE" id="PS50008"/>
    </source>
</evidence>
<feature type="region of interest" description="Disordered" evidence="18">
    <location>
        <begin position="1073"/>
        <end position="1174"/>
    </location>
</feature>
<dbReference type="GO" id="GO:0051209">
    <property type="term" value="P:release of sequestered calcium ion into cytosol"/>
    <property type="evidence" value="ECO:0007669"/>
    <property type="project" value="TreeGrafter"/>
</dbReference>
<dbReference type="InterPro" id="IPR000909">
    <property type="entry name" value="PLipase_C_PInositol-sp_X_dom"/>
</dbReference>
<feature type="region of interest" description="Disordered" evidence="18">
    <location>
        <begin position="1492"/>
        <end position="1621"/>
    </location>
</feature>
<evidence type="ECO:0000256" key="3">
    <source>
        <dbReference type="ARBA" id="ARBA00004496"/>
    </source>
</evidence>
<evidence type="ECO:0000256" key="10">
    <source>
        <dbReference type="ARBA" id="ARBA00022837"/>
    </source>
</evidence>
<feature type="compositionally biased region" description="Acidic residues" evidence="18">
    <location>
        <begin position="467"/>
        <end position="482"/>
    </location>
</feature>
<feature type="domain" description="PH" evidence="19">
    <location>
        <begin position="106"/>
        <end position="140"/>
    </location>
</feature>
<organism evidence="23 24">
    <name type="scientific">Oncorhynchus mykiss</name>
    <name type="common">Rainbow trout</name>
    <name type="synonym">Salmo gairdneri</name>
    <dbReference type="NCBI Taxonomy" id="8022"/>
    <lineage>
        <taxon>Eukaryota</taxon>
        <taxon>Metazoa</taxon>
        <taxon>Chordata</taxon>
        <taxon>Craniata</taxon>
        <taxon>Vertebrata</taxon>
        <taxon>Euteleostomi</taxon>
        <taxon>Actinopterygii</taxon>
        <taxon>Neopterygii</taxon>
        <taxon>Teleostei</taxon>
        <taxon>Protacanthopterygii</taxon>
        <taxon>Salmoniformes</taxon>
        <taxon>Salmonidae</taxon>
        <taxon>Salmoninae</taxon>
        <taxon>Oncorhynchus</taxon>
    </lineage>
</organism>
<dbReference type="SMART" id="SM00149">
    <property type="entry name" value="PLCYc"/>
    <property type="match status" value="1"/>
</dbReference>
<dbReference type="Pfam" id="PF16457">
    <property type="entry name" value="PH_12"/>
    <property type="match status" value="1"/>
</dbReference>
<dbReference type="Pfam" id="PF00168">
    <property type="entry name" value="C2"/>
    <property type="match status" value="1"/>
</dbReference>
<evidence type="ECO:0000256" key="13">
    <source>
        <dbReference type="ARBA" id="ARBA00023136"/>
    </source>
</evidence>
<feature type="region of interest" description="Disordered" evidence="18">
    <location>
        <begin position="1768"/>
        <end position="1854"/>
    </location>
</feature>
<dbReference type="Pfam" id="PF00388">
    <property type="entry name" value="PI-PLC-X"/>
    <property type="match status" value="1"/>
</dbReference>
<dbReference type="CDD" id="cd00275">
    <property type="entry name" value="C2_PLC_like"/>
    <property type="match status" value="1"/>
</dbReference>
<evidence type="ECO:0000259" key="20">
    <source>
        <dbReference type="PROSITE" id="PS50004"/>
    </source>
</evidence>
<feature type="region of interest" description="Disordered" evidence="18">
    <location>
        <begin position="926"/>
        <end position="999"/>
    </location>
</feature>
<dbReference type="CDD" id="cd16220">
    <property type="entry name" value="EFh_PI-PLCeta1"/>
    <property type="match status" value="1"/>
</dbReference>
<dbReference type="Pfam" id="PF09279">
    <property type="entry name" value="EF-hand_like"/>
    <property type="match status" value="1"/>
</dbReference>
<feature type="compositionally biased region" description="Low complexity" evidence="18">
    <location>
        <begin position="1610"/>
        <end position="1619"/>
    </location>
</feature>
<feature type="domain" description="PI-PLC Y-box" evidence="21">
    <location>
        <begin position="613"/>
        <end position="721"/>
    </location>
</feature>
<dbReference type="Pfam" id="PF00387">
    <property type="entry name" value="PI-PLC-Y"/>
    <property type="match status" value="1"/>
</dbReference>
<dbReference type="PROSITE" id="PS50008">
    <property type="entry name" value="PIPLC_Y_DOMAIN"/>
    <property type="match status" value="1"/>
</dbReference>
<evidence type="ECO:0000256" key="15">
    <source>
        <dbReference type="ARBA" id="ARBA00023674"/>
    </source>
</evidence>
<keyword evidence="4" id="KW-1003">Cell membrane</keyword>
<dbReference type="SUPFAM" id="SSF50729">
    <property type="entry name" value="PH domain-like"/>
    <property type="match status" value="1"/>
</dbReference>
<dbReference type="Gene3D" id="3.20.20.190">
    <property type="entry name" value="Phosphatidylinositol (PI) phosphodiesterase"/>
    <property type="match status" value="2"/>
</dbReference>
<feature type="region of interest" description="Disordered" evidence="18">
    <location>
        <begin position="1633"/>
        <end position="1706"/>
    </location>
</feature>
<feature type="compositionally biased region" description="Polar residues" evidence="18">
    <location>
        <begin position="1128"/>
        <end position="1146"/>
    </location>
</feature>
<comment type="cofactor">
    <cofactor evidence="1">
        <name>Ca(2+)</name>
        <dbReference type="ChEBI" id="CHEBI:29108"/>
    </cofactor>
</comment>
<dbReference type="PROSITE" id="PS00018">
    <property type="entry name" value="EF_HAND_1"/>
    <property type="match status" value="1"/>
</dbReference>
<accession>A0A8K9UUN3</accession>
<feature type="compositionally biased region" description="Low complexity" evidence="18">
    <location>
        <begin position="1777"/>
        <end position="1788"/>
    </location>
</feature>
<feature type="compositionally biased region" description="Polar residues" evidence="18">
    <location>
        <begin position="1492"/>
        <end position="1520"/>
    </location>
</feature>
<dbReference type="PROSITE" id="PS50004">
    <property type="entry name" value="C2"/>
    <property type="match status" value="1"/>
</dbReference>
<evidence type="ECO:0000256" key="9">
    <source>
        <dbReference type="ARBA" id="ARBA00022801"/>
    </source>
</evidence>
<dbReference type="GO" id="GO:0016042">
    <property type="term" value="P:lipid catabolic process"/>
    <property type="evidence" value="ECO:0007669"/>
    <property type="project" value="UniProtKB-KW"/>
</dbReference>
<dbReference type="SMART" id="SM00054">
    <property type="entry name" value="EFh"/>
    <property type="match status" value="2"/>
</dbReference>
<keyword evidence="11 17" id="KW-0442">Lipid degradation</keyword>
<dbReference type="EC" id="3.1.4.11" evidence="17"/>
<evidence type="ECO:0000313" key="23">
    <source>
        <dbReference type="Ensembl" id="ENSOMYP00000116679.1"/>
    </source>
</evidence>
<dbReference type="GeneTree" id="ENSGT00940000157185"/>
<dbReference type="FunFam" id="1.10.238.10:FF:000005">
    <property type="entry name" value="Phosphoinositide phospholipase C"/>
    <property type="match status" value="1"/>
</dbReference>
<feature type="region of interest" description="Disordered" evidence="18">
    <location>
        <begin position="467"/>
        <end position="496"/>
    </location>
</feature>
<feature type="domain" description="C2" evidence="20">
    <location>
        <begin position="723"/>
        <end position="851"/>
    </location>
</feature>
<dbReference type="FunFam" id="2.30.29.30:FF:000063">
    <property type="entry name" value="Phosphoinositide phospholipase C"/>
    <property type="match status" value="1"/>
</dbReference>
<dbReference type="InterPro" id="IPR001192">
    <property type="entry name" value="PI-PLC_fam"/>
</dbReference>
<dbReference type="PROSITE" id="PS50007">
    <property type="entry name" value="PIPLC_X_DOMAIN"/>
    <property type="match status" value="1"/>
</dbReference>
<feature type="compositionally biased region" description="Low complexity" evidence="18">
    <location>
        <begin position="1647"/>
        <end position="1687"/>
    </location>
</feature>
<dbReference type="SUPFAM" id="SSF51695">
    <property type="entry name" value="PLC-like phosphodiesterases"/>
    <property type="match status" value="1"/>
</dbReference>
<dbReference type="SUPFAM" id="SSF49562">
    <property type="entry name" value="C2 domain (Calcium/lipid-binding domain, CaLB)"/>
    <property type="match status" value="1"/>
</dbReference>
<feature type="compositionally biased region" description="Polar residues" evidence="18">
    <location>
        <begin position="1290"/>
        <end position="1304"/>
    </location>
</feature>
<dbReference type="FunFam" id="3.20.20.190:FF:000006">
    <property type="entry name" value="Phosphoinositide phospholipase C"/>
    <property type="match status" value="1"/>
</dbReference>
<evidence type="ECO:0000256" key="8">
    <source>
        <dbReference type="ARBA" id="ARBA00022737"/>
    </source>
</evidence>
<evidence type="ECO:0000256" key="1">
    <source>
        <dbReference type="ARBA" id="ARBA00001913"/>
    </source>
</evidence>
<evidence type="ECO:0000256" key="6">
    <source>
        <dbReference type="ARBA" id="ARBA00022553"/>
    </source>
</evidence>
<dbReference type="OrthoDB" id="269822at2759"/>
<dbReference type="GO" id="GO:0048015">
    <property type="term" value="P:phosphatidylinositol-mediated signaling"/>
    <property type="evidence" value="ECO:0007669"/>
    <property type="project" value="TreeGrafter"/>
</dbReference>
<dbReference type="Proteomes" id="UP000694395">
    <property type="component" value="Chromosome 27"/>
</dbReference>
<keyword evidence="9 17" id="KW-0378">Hydrolase</keyword>
<dbReference type="FunFam" id="1.10.238.10:FF:000036">
    <property type="entry name" value="Phosphoinositide phospholipase C"/>
    <property type="match status" value="1"/>
</dbReference>
<keyword evidence="14" id="KW-0807">Transducer</keyword>
<dbReference type="InterPro" id="IPR017946">
    <property type="entry name" value="PLC-like_Pdiesterase_TIM-brl"/>
</dbReference>
<comment type="function">
    <text evidence="16">The production of the second messenger molecules diacylglycerol (DAG) and inositol 1,4,5-trisphosphate (IP3) is mediated by activated phosphatidylinositol-specific phospholipase C enzymes. This phospholipase activity is very sensitive to calcium. May be important for formation and maintenance of the neuronal network in the postnatal brain.</text>
</comment>
<feature type="compositionally biased region" description="Low complexity" evidence="18">
    <location>
        <begin position="1158"/>
        <end position="1174"/>
    </location>
</feature>
<evidence type="ECO:0000256" key="4">
    <source>
        <dbReference type="ARBA" id="ARBA00022475"/>
    </source>
</evidence>
<feature type="compositionally biased region" description="Low complexity" evidence="18">
    <location>
        <begin position="1816"/>
        <end position="1826"/>
    </location>
</feature>
<dbReference type="GO" id="GO:0005509">
    <property type="term" value="F:calcium ion binding"/>
    <property type="evidence" value="ECO:0007669"/>
    <property type="project" value="InterPro"/>
</dbReference>
<evidence type="ECO:0000256" key="17">
    <source>
        <dbReference type="RuleBase" id="RU361133"/>
    </source>
</evidence>
<feature type="compositionally biased region" description="Polar residues" evidence="18">
    <location>
        <begin position="1577"/>
        <end position="1590"/>
    </location>
</feature>
<dbReference type="GO" id="GO:0004435">
    <property type="term" value="F:phosphatidylinositol-4,5-bisphosphate phospholipase C activity"/>
    <property type="evidence" value="ECO:0007669"/>
    <property type="project" value="UniProtKB-EC"/>
</dbReference>
<dbReference type="InterPro" id="IPR046972">
    <property type="entry name" value="PLCeta1_EF"/>
</dbReference>
<dbReference type="SMART" id="SM00148">
    <property type="entry name" value="PLCXc"/>
    <property type="match status" value="1"/>
</dbReference>
<reference evidence="23" key="1">
    <citation type="submission" date="2020-07" db="EMBL/GenBank/DDBJ databases">
        <title>A long reads based de novo assembly of the rainbow trout Arlee double haploid line genome.</title>
        <authorList>
            <person name="Gao G."/>
            <person name="Palti Y."/>
        </authorList>
    </citation>
    <scope>NUCLEOTIDE SEQUENCE [LARGE SCALE GENOMIC DNA]</scope>
</reference>
<evidence type="ECO:0000256" key="2">
    <source>
        <dbReference type="ARBA" id="ARBA00004236"/>
    </source>
</evidence>
<dbReference type="InterPro" id="IPR011993">
    <property type="entry name" value="PH-like_dom_sf"/>
</dbReference>
<feature type="region of interest" description="Disordered" evidence="18">
    <location>
        <begin position="1271"/>
        <end position="1319"/>
    </location>
</feature>
<sequence length="1933" mass="214807">MSSWVVNRKGGLRYCHHFLTDNSIFHVERCMSAMQSGTQMVKLKAGSKGLVRLFYLDEHRSCIRWRPSRKSEKAKITIDSLYKVTEGRQSDIFHRHAENSFDPACCFTVYHGNHMESLDLVTSNPEEARTWVTGLQYLMAGISDEDSLAKRQRTHDQWMKQTFEEADKNGDGLLNMEEIYQLLHKMNVNLPRRKVKHMFQEADSDDQQGTLTFEEFSVFYKMMSLRRDLYLLLMGYSDRKDHLTADELANFLLNEQKMVNVTTEYCLDVIEKFELSEENKQKGILGIEGFTSFMRSPTCDVFNPEHHEVNQDMDQPLSSYYISSSHNTYLTGDQLLSHSKTDMYAWVLQAGCRCVEVDCWDGPDGEPMVQHGYTLTSKITFKSVIETIDKYAFISNQYPVILSIENHCSIQQQKKIAQHLREILGDKLDLGEALRRDSIQLPSPHSLQGKILIKGKRLPPYLSVDVEEGEVSDDDDSADEIDDNFKLKNSNSNGNHQVESYIRKKLDSLLKEAQIGDKEDTDSSSIRALLRATHVGLQKNLPNPKEGLKKSQSRSFISNIKQKRHSKSRLKSQSTDGEEEGQETSGKEAGGQITRGGRKRKTMKLSRDLSDLVVFTNSVASQEGLDDSTPGNVLSFSETRAQQLVNHRAERFLCFNQRQLSRIYPSAYRIDSSNFNPQLYWNVGCQLVALNYQTEGRMMQLNRAKFMVNGGCGYALKPPPMCKGSFNPFSDDPLPAYPKKQLVLKIISGQQLPKPPDSMLGDRGEIIDPFVEVEIIGLPVDCCKEQTRVVDDNGFNPVWEENLSFTLHMAEVALVRFLVWDHDPIGRDFVGQRTVAFNSLMPGYRHVYLEGLTEASIFIHVSVHDIYGKWNPLVLNPSFTIMHFLGAHKGRQLGGIRGLFNRPSKFSVDTSCGSALRKRSISDHLLRRTASAPANRRKKTKMKLAESSTSISDRKASISDRKASISDGKASISDRKDRVWAGAGAGGEGSQNRERDREGVMVERRPTPLTHRPISMPLEGLLQGQLSLCSPDQEQTDLGADTHIGTSPFNQPGSHSVELVVESSASLEHKVFTPSINHNNAQDNTTESDQSDDTSYLVIGRGGGTVDGDSKNQTQDRVNPPSKAEGVSSRQRTLCHLSSSTETESNCLHVPSESRPETTLLSTTNTATSSSPSSELSISLLNVDRSDLQSPVHLQDSIISHLIDAVSLGNDTTNGSISALIGQFDLTGDQNDFTMNSDPHTLSVMSCLSDPAVWDSSTPDKVTIDYTTRYKDPHTISSPRKAMNGPITPQKASQTPNHANQNLLSPHPKTSHTDPNAPLLFSSPETTELEEVYTILDEEVLSPVSVYNLKKQTIGNIQADSEENTPMGSLEPSPAKVPPFLGVEGNGSWVGSRRGVVEEKGEGYGGECDPKRLGSVGEWGLSWGYTCLSNNSTVSDQFLLCHDTEGSSLMEVEINVDEDPLEMTLTLPRHNHTWVATSPTKCYAAPQLQHSQCSSPVKQPSHQPSPRQAPLTTPQTQPSSCKGPPNPSPLLLNSHPSTHSRHITRAFTQQHSYSGPTQPQTRSYQGGTGEGQGQGEASTCFQNGFSSSECMSVLSGPRSVSLPRDRGLYSPSSDCSVDSSQRDYDCFRHSTASASHYTQPQPHPKTDTQLQPLTQTQPQSDTQPKPQTQLQPQSGRPSLPLLGSTLTPPLPILRPSTAPSPCKSKSLGDLTSEDISCNFHSKYNIISRSFITPCMRERRRMRGLGGLSQRLQSADPLTEQLRKLVTLEGDDRDGDRPQAPQLTQLPQLQIPPKPFIPPSCPSSNFVPDTQEDSPPLLSRRLSSRSQSRVRHINNRARERQREALKPRDMSAPSSVGGVVLRTKVAACQNPPANRHSTGSYIAGYLDQLEERGLPEGGCTTLGYGYGDHYHDDSLLPTDSCIQSEPEVYFLLRL</sequence>
<evidence type="ECO:0000256" key="7">
    <source>
        <dbReference type="ARBA" id="ARBA00022723"/>
    </source>
</evidence>
<feature type="compositionally biased region" description="Polar residues" evidence="18">
    <location>
        <begin position="487"/>
        <end position="496"/>
    </location>
</feature>
<evidence type="ECO:0000256" key="14">
    <source>
        <dbReference type="ARBA" id="ARBA00023224"/>
    </source>
</evidence>
<reference evidence="23" key="2">
    <citation type="submission" date="2025-08" db="UniProtKB">
        <authorList>
            <consortium name="Ensembl"/>
        </authorList>
    </citation>
    <scope>IDENTIFICATION</scope>
</reference>
<keyword evidence="10" id="KW-0106">Calcium</keyword>
<evidence type="ECO:0000256" key="18">
    <source>
        <dbReference type="SAM" id="MobiDB-lite"/>
    </source>
</evidence>
<evidence type="ECO:0000259" key="19">
    <source>
        <dbReference type="PROSITE" id="PS50003"/>
    </source>
</evidence>
<evidence type="ECO:0000259" key="22">
    <source>
        <dbReference type="PROSITE" id="PS50222"/>
    </source>
</evidence>
<comment type="catalytic activity">
    <reaction evidence="15">
        <text>a 1,2-diacyl-sn-glycero-3-phospho-(1D-myo-inositol-4,5-bisphosphate) + H2O = 1D-myo-inositol 1,4,5-trisphosphate + a 1,2-diacyl-sn-glycerol + H(+)</text>
        <dbReference type="Rhea" id="RHEA:33179"/>
        <dbReference type="ChEBI" id="CHEBI:15377"/>
        <dbReference type="ChEBI" id="CHEBI:15378"/>
        <dbReference type="ChEBI" id="CHEBI:17815"/>
        <dbReference type="ChEBI" id="CHEBI:58456"/>
        <dbReference type="ChEBI" id="CHEBI:203600"/>
        <dbReference type="EC" id="3.1.4.11"/>
    </reaction>
    <physiologicalReaction direction="left-to-right" evidence="15">
        <dbReference type="Rhea" id="RHEA:33180"/>
    </physiologicalReaction>
</comment>
<dbReference type="Gene3D" id="1.10.238.10">
    <property type="entry name" value="EF-hand"/>
    <property type="match status" value="2"/>
</dbReference>
<feature type="compositionally biased region" description="Basic residues" evidence="18">
    <location>
        <begin position="561"/>
        <end position="570"/>
    </location>
</feature>
<keyword evidence="7" id="KW-0479">Metal-binding</keyword>
<reference evidence="23" key="3">
    <citation type="submission" date="2025-09" db="UniProtKB">
        <authorList>
            <consortium name="Ensembl"/>
        </authorList>
    </citation>
    <scope>IDENTIFICATION</scope>
</reference>
<keyword evidence="8" id="KW-0677">Repeat</keyword>
<dbReference type="PROSITE" id="PS50003">
    <property type="entry name" value="PH_DOMAIN"/>
    <property type="match status" value="1"/>
</dbReference>
<keyword evidence="5" id="KW-0963">Cytoplasm</keyword>
<dbReference type="InterPro" id="IPR011992">
    <property type="entry name" value="EF-hand-dom_pair"/>
</dbReference>
<dbReference type="Gene3D" id="2.60.40.150">
    <property type="entry name" value="C2 domain"/>
    <property type="match status" value="1"/>
</dbReference>